<dbReference type="EMBL" id="MCAQ01000011">
    <property type="protein sequence ID" value="RKF37647.1"/>
    <property type="molecule type" value="Genomic_DNA"/>
</dbReference>
<name>A0A420FXJ3_9SPHI</name>
<gene>
    <name evidence="2" type="ORF">BCY89_27605</name>
</gene>
<accession>A0A420FXJ3</accession>
<dbReference type="RefSeq" id="WP_120333942.1">
    <property type="nucleotide sequence ID" value="NZ_MCAQ01000011.1"/>
</dbReference>
<proteinExistence type="predicted"/>
<dbReference type="Proteomes" id="UP000286402">
    <property type="component" value="Unassembled WGS sequence"/>
</dbReference>
<evidence type="ECO:0000256" key="1">
    <source>
        <dbReference type="SAM" id="MobiDB-lite"/>
    </source>
</evidence>
<evidence type="ECO:0000313" key="3">
    <source>
        <dbReference type="Proteomes" id="UP000286402"/>
    </source>
</evidence>
<protein>
    <submittedName>
        <fullName evidence="2">Uncharacterized protein</fullName>
    </submittedName>
</protein>
<feature type="compositionally biased region" description="Polar residues" evidence="1">
    <location>
        <begin position="32"/>
        <end position="46"/>
    </location>
</feature>
<comment type="caution">
    <text evidence="2">The sequence shown here is derived from an EMBL/GenBank/DDBJ whole genome shotgun (WGS) entry which is preliminary data.</text>
</comment>
<sequence>MKKKIKRGQKEFYISPRILSFKIEMEEGIATGSANLKPGTSQSPNEPSVGDRNNGGDIGNGDNNFDL</sequence>
<feature type="region of interest" description="Disordered" evidence="1">
    <location>
        <begin position="32"/>
        <end position="67"/>
    </location>
</feature>
<organism evidence="2 3">
    <name type="scientific">Sphingobacterium siyangense</name>
    <dbReference type="NCBI Taxonomy" id="459529"/>
    <lineage>
        <taxon>Bacteria</taxon>
        <taxon>Pseudomonadati</taxon>
        <taxon>Bacteroidota</taxon>
        <taxon>Sphingobacteriia</taxon>
        <taxon>Sphingobacteriales</taxon>
        <taxon>Sphingobacteriaceae</taxon>
        <taxon>Sphingobacterium</taxon>
    </lineage>
</organism>
<dbReference type="AlphaFoldDB" id="A0A420FXJ3"/>
<reference evidence="2 3" key="1">
    <citation type="submission" date="2016-07" db="EMBL/GenBank/DDBJ databases">
        <title>Genome analysis of Sphingobacterium siyangense T12B17.</title>
        <authorList>
            <person name="Xu D."/>
            <person name="Su Y."/>
            <person name="Zheng S."/>
        </authorList>
    </citation>
    <scope>NUCLEOTIDE SEQUENCE [LARGE SCALE GENOMIC DNA]</scope>
    <source>
        <strain evidence="2 3">T12B17</strain>
    </source>
</reference>
<evidence type="ECO:0000313" key="2">
    <source>
        <dbReference type="EMBL" id="RKF37647.1"/>
    </source>
</evidence>
<keyword evidence="3" id="KW-1185">Reference proteome</keyword>